<dbReference type="GO" id="GO:0046813">
    <property type="term" value="P:receptor-mediated virion attachment to host cell"/>
    <property type="evidence" value="ECO:0007669"/>
    <property type="project" value="InterPro"/>
</dbReference>
<dbReference type="GO" id="GO:0055036">
    <property type="term" value="C:virion membrane"/>
    <property type="evidence" value="ECO:0007669"/>
    <property type="project" value="UniProtKB-SubCell"/>
</dbReference>
<evidence type="ECO:0000256" key="2">
    <source>
        <dbReference type="ARBA" id="ARBA00022692"/>
    </source>
</evidence>
<gene>
    <name evidence="18" type="primary">S</name>
</gene>
<dbReference type="InterPro" id="IPR002552">
    <property type="entry name" value="Spike_S2_CoV"/>
</dbReference>
<evidence type="ECO:0000256" key="11">
    <source>
        <dbReference type="ARBA" id="ARBA00023136"/>
    </source>
</evidence>
<dbReference type="GO" id="GO:0044173">
    <property type="term" value="C:host cell endoplasmic reticulum-Golgi intermediate compartment membrane"/>
    <property type="evidence" value="ECO:0007669"/>
    <property type="project" value="UniProtKB-SubCell"/>
</dbReference>
<dbReference type="GO" id="GO:0075509">
    <property type="term" value="P:endocytosis involved in viral entry into host cell"/>
    <property type="evidence" value="ECO:0007669"/>
    <property type="project" value="InterPro"/>
</dbReference>
<proteinExistence type="predicted"/>
<keyword evidence="10 14" id="KW-0175">Coiled coil</keyword>
<evidence type="ECO:0000256" key="6">
    <source>
        <dbReference type="ARBA" id="ARBA00022870"/>
    </source>
</evidence>
<dbReference type="GO" id="GO:0016020">
    <property type="term" value="C:membrane"/>
    <property type="evidence" value="ECO:0007669"/>
    <property type="project" value="InterPro"/>
</dbReference>
<evidence type="ECO:0000256" key="5">
    <source>
        <dbReference type="ARBA" id="ARBA00022844"/>
    </source>
</evidence>
<name>A0AA49ECV0_9NIDO</name>
<dbReference type="CDD" id="cd22369">
    <property type="entry name" value="alphaCoV_Spike_SD1-2_S1-S2_S2"/>
    <property type="match status" value="1"/>
</dbReference>
<evidence type="ECO:0000256" key="12">
    <source>
        <dbReference type="ARBA" id="ARBA00023180"/>
    </source>
</evidence>
<dbReference type="Pfam" id="PF01601">
    <property type="entry name" value="CoV_S2"/>
    <property type="match status" value="1"/>
</dbReference>
<keyword evidence="12" id="KW-0325">Glycoprotein</keyword>
<dbReference type="Pfam" id="PF01600">
    <property type="entry name" value="CoV_S1"/>
    <property type="match status" value="1"/>
</dbReference>
<evidence type="ECO:0000256" key="8">
    <source>
        <dbReference type="ARBA" id="ARBA00022989"/>
    </source>
</evidence>
<evidence type="ECO:0000259" key="16">
    <source>
        <dbReference type="PROSITE" id="PS51923"/>
    </source>
</evidence>
<dbReference type="PROSITE" id="PS51924">
    <property type="entry name" value="COV_S2_HR2"/>
    <property type="match status" value="1"/>
</dbReference>
<organism evidence="18">
    <name type="scientific">Bat Coronavirus MpGD16</name>
    <dbReference type="NCBI Taxonomy" id="3018851"/>
    <lineage>
        <taxon>Viruses</taxon>
        <taxon>Riboviria</taxon>
        <taxon>Orthornavirae</taxon>
        <taxon>Pisuviricota</taxon>
        <taxon>Pisoniviricetes</taxon>
        <taxon>Nidovirales</taxon>
        <taxon>Cornidovirineae</taxon>
        <taxon>Coronaviridae</taxon>
        <taxon>Orthocoronavirinae</taxon>
    </lineage>
</organism>
<dbReference type="EMBL" id="OQ175078">
    <property type="protein sequence ID" value="WCC61999.1"/>
    <property type="molecule type" value="Genomic_RNA"/>
</dbReference>
<reference evidence="18" key="1">
    <citation type="submission" date="2023-01" db="EMBL/GenBank/DDBJ databases">
        <title>Panoramic Analysis of Coronaviruses Carried by Representative Bat Species in Southern China to Better Understand the Coronavirus Sphere.</title>
        <authorList>
            <person name="Han Y."/>
            <person name="Xu P."/>
            <person name="Wang Y."/>
            <person name="Zhao W."/>
            <person name="Wang J."/>
            <person name="Jin Q."/>
            <person name="Wu Z."/>
        </authorList>
    </citation>
    <scope>NUCLEOTIDE SEQUENCE</scope>
    <source>
        <strain evidence="18">BtMp-AlphaCoV/GD2016-Q58</strain>
    </source>
</reference>
<dbReference type="Gene3D" id="1.20.5.300">
    <property type="match status" value="2"/>
</dbReference>
<keyword evidence="9" id="KW-0843">Virulence</keyword>
<feature type="domain" description="Coronavirus spike (S) glycoprotein S2 subunit heptad repeat 2 (HR2) region profile" evidence="17">
    <location>
        <begin position="1234"/>
        <end position="1330"/>
    </location>
</feature>
<dbReference type="Pfam" id="PF19209">
    <property type="entry name" value="CoV_S1_C"/>
    <property type="match status" value="1"/>
</dbReference>
<dbReference type="GO" id="GO:0019031">
    <property type="term" value="C:viral envelope"/>
    <property type="evidence" value="ECO:0007669"/>
    <property type="project" value="UniProtKB-KW"/>
</dbReference>
<keyword evidence="3" id="KW-0732">Signal</keyword>
<keyword evidence="13" id="KW-1160">Virus entry into host cell</keyword>
<evidence type="ECO:0000256" key="7">
    <source>
        <dbReference type="ARBA" id="ARBA00022879"/>
    </source>
</evidence>
<keyword evidence="1" id="KW-0945">Host-virus interaction</keyword>
<keyword evidence="4" id="KW-1161">Viral attachment to host cell</keyword>
<dbReference type="InterPro" id="IPR044874">
    <property type="entry name" value="Spike_S2_CoV_HR2"/>
</dbReference>
<keyword evidence="2 15" id="KW-0812">Transmembrane</keyword>
<dbReference type="PROSITE" id="PS51923">
    <property type="entry name" value="COV_S2_HR1"/>
    <property type="match status" value="1"/>
</dbReference>
<sequence>MFFILCIALCLSSVRANIGCESNGNLDMQRLKLGLPSNVTNAYVSGYLPTPNAWNCTQNPVGIANITYNAKAVFISYYKFGREVTVGVGNSKSNDSIGIYFNHHNGNKSTILRVCRWRKYYMPSYVPTITTGGEDCIINVNLKLSFLDQANHSDIFGLSWSGDRLVVYSLDGVTSYHIPGIGELDVVSFRCIFKETCAHQVITKPITVIVNTTEEGLISGYSVCNDCAGFPKYVFAVNEGGTIPPNFRFDNWFYLTNSSTPISGMFTSVQPFNLSCVWPIPVLTSNSLPVYFNMSLNENATCNGYSNFDVGVVDAMRFSLNFTDRQIIRKGVISVFTSNNVYNFSCTNSSVLGGEAVIPFGDVSQTHYCYITYFTNTTTGANASQFVGILPPQVKEFVIMRNGDFHLNGYRIFSVETVESVIFNITTNDGRDFWTVAFANNAEVLTELNATSIQNLLYCNNPVNSIKCQQLRFNLDNGFYSHTFDSADNLPRTIVRLPKYVTHSFINVSVGVSFDDKSLAHYLIDFSEHEEFIGKDNRTIVCVETTTFTTKLKVLAFSSFSTAIDIQAGSCPFSYNNLNNYLGFGSLCFSNKPNGGCMMSVVAKGYFGEFQKVGVLYVSYTKGDNVLGVPANNLPTIGVSDMSDVKLNVCTTFTIYGHTGRGIINKSNSSFVSGLFYTSVTGNLLGFKNSTTGEIFSISPCQLTTQVAVVSNNIVGVAAATQEVKLPFNSHVNLGSFYYHYTNSSAELCKTPSLMYGGLGVCEDGRLINISKSEDTFVASAVISGNITIPANFSFVVEPEYIQIMTKPVSIDCSVYVCNGNPRCLQLLTQYASVCRNVEEPLQLNARLEALELTSMIVVQERTLDLGVAANFNDTFDLTLALPRQRQSRSAIEDLLFTKVITSGLGTVDEDYKACAERMANTIAEAGCVQYYNGIAVLPGVVDPSLLAQYTAALTGGMVLGGVTAAAAIPFSLAVQSRLNYLALQTDVLQRNQKILAQSFNAAMGNITVAFSGVSNAIQQTVSSLTTISRALNKVENAVNEQGTALSQLTKQLASNFQAVSSSIEDLYNRLDRLEADQQVDRLITGRLAALNAFVTQQLLRYSEVRASRQLAQEKINECVKSQSSRYGFCGNGTHVFSVANAAPDGIMFLHANLVPTAFIEVSAFAGVCVDGRALVLRGRDEVLFQKPNTNKYLITPRLLFEPRVPVSADFVEVSSCNVTFVNLTVNELPELLPDYIDVNKTLKEFAATIPNRTEMQLTLNTYNATVLNLTDEVNSLTLQASELTKIASELNLTISKINNTLVELEWLNRVETYIKWPWYVWLAISVTLIILVGLMLWCCLATGCCGCCSCLVNSCSDCGGNAYNVTKLRKSTFSNVGWSLSVAI</sequence>
<feature type="transmembrane region" description="Helical" evidence="15">
    <location>
        <begin position="1319"/>
        <end position="1338"/>
    </location>
</feature>
<dbReference type="SUPFAM" id="SSF111474">
    <property type="entry name" value="Coronavirus S2 glycoprotein"/>
    <property type="match status" value="2"/>
</dbReference>
<dbReference type="InterPro" id="IPR043607">
    <property type="entry name" value="CoV_S1_C"/>
</dbReference>
<keyword evidence="8 15" id="KW-1133">Transmembrane helix</keyword>
<dbReference type="Gene3D" id="2.60.40.3130">
    <property type="match status" value="1"/>
</dbReference>
<evidence type="ECO:0000256" key="3">
    <source>
        <dbReference type="ARBA" id="ARBA00022729"/>
    </source>
</evidence>
<accession>A0AA49ECV0</accession>
<feature type="domain" description="Coronavirus spike (S) glycoprotein S2 subunit heptad repeat 1 (HR1) region profile" evidence="16">
    <location>
        <begin position="969"/>
        <end position="1088"/>
    </location>
</feature>
<evidence type="ECO:0000259" key="17">
    <source>
        <dbReference type="PROSITE" id="PS51924"/>
    </source>
</evidence>
<dbReference type="InterPro" id="IPR044873">
    <property type="entry name" value="Spike_S2_CoV_HR1"/>
</dbReference>
<evidence type="ECO:0000256" key="4">
    <source>
        <dbReference type="ARBA" id="ARBA00022804"/>
    </source>
</evidence>
<evidence type="ECO:0000256" key="9">
    <source>
        <dbReference type="ARBA" id="ARBA00023026"/>
    </source>
</evidence>
<keyword evidence="11 15" id="KW-0472">Membrane</keyword>
<evidence type="ECO:0000256" key="10">
    <source>
        <dbReference type="ARBA" id="ARBA00023054"/>
    </source>
</evidence>
<keyword evidence="7" id="KW-0261">Viral envelope protein</keyword>
<evidence type="ECO:0000313" key="18">
    <source>
        <dbReference type="EMBL" id="WCC61999.1"/>
    </source>
</evidence>
<evidence type="ECO:0000256" key="1">
    <source>
        <dbReference type="ARBA" id="ARBA00022581"/>
    </source>
</evidence>
<feature type="coiled-coil region" evidence="14">
    <location>
        <begin position="1032"/>
        <end position="1077"/>
    </location>
</feature>
<evidence type="ECO:0000256" key="14">
    <source>
        <dbReference type="SAM" id="Coils"/>
    </source>
</evidence>
<dbReference type="InterPro" id="IPR002551">
    <property type="entry name" value="Spike_S1_CoV"/>
</dbReference>
<evidence type="ECO:0000256" key="15">
    <source>
        <dbReference type="SAM" id="Phobius"/>
    </source>
</evidence>
<evidence type="ECO:0000256" key="13">
    <source>
        <dbReference type="ARBA" id="ARBA00023296"/>
    </source>
</evidence>
<dbReference type="GO" id="GO:0019064">
    <property type="term" value="P:fusion of virus membrane with host plasma membrane"/>
    <property type="evidence" value="ECO:0007669"/>
    <property type="project" value="InterPro"/>
</dbReference>
<dbReference type="GO" id="GO:0039654">
    <property type="term" value="P:fusion of virus membrane with host endosome membrane"/>
    <property type="evidence" value="ECO:0007669"/>
    <property type="project" value="InterPro"/>
</dbReference>
<keyword evidence="5" id="KW-0946">Virion</keyword>
<protein>
    <submittedName>
        <fullName evidence="18">Spike protein</fullName>
    </submittedName>
</protein>
<keyword evidence="6" id="KW-1043">Host membrane</keyword>
<dbReference type="InterPro" id="IPR043473">
    <property type="entry name" value="S2_sf_CoV"/>
</dbReference>